<dbReference type="PANTHER" id="PTHR12526:SF630">
    <property type="entry name" value="GLYCOSYLTRANSFERASE"/>
    <property type="match status" value="1"/>
</dbReference>
<dbReference type="SUPFAM" id="SSF53756">
    <property type="entry name" value="UDP-Glycosyltransferase/glycogen phosphorylase"/>
    <property type="match status" value="1"/>
</dbReference>
<feature type="domain" description="Glycosyl transferase family 1" evidence="1">
    <location>
        <begin position="194"/>
        <end position="348"/>
    </location>
</feature>
<gene>
    <name evidence="3" type="ORF">GCM10022211_25790</name>
</gene>
<dbReference type="PANTHER" id="PTHR12526">
    <property type="entry name" value="GLYCOSYLTRANSFERASE"/>
    <property type="match status" value="1"/>
</dbReference>
<evidence type="ECO:0000259" key="1">
    <source>
        <dbReference type="Pfam" id="PF00534"/>
    </source>
</evidence>
<accession>A0ABP7SDJ1</accession>
<dbReference type="Proteomes" id="UP001501310">
    <property type="component" value="Unassembled WGS sequence"/>
</dbReference>
<dbReference type="CDD" id="cd03811">
    <property type="entry name" value="GT4_GT28_WabH-like"/>
    <property type="match status" value="1"/>
</dbReference>
<name>A0ABP7SDJ1_9SPHN</name>
<dbReference type="InterPro" id="IPR001296">
    <property type="entry name" value="Glyco_trans_1"/>
</dbReference>
<protein>
    <submittedName>
        <fullName evidence="3">Glycosyltransferase</fullName>
    </submittedName>
</protein>
<organism evidence="3 4">
    <name type="scientific">Sphingomonas humi</name>
    <dbReference type="NCBI Taxonomy" id="335630"/>
    <lineage>
        <taxon>Bacteria</taxon>
        <taxon>Pseudomonadati</taxon>
        <taxon>Pseudomonadota</taxon>
        <taxon>Alphaproteobacteria</taxon>
        <taxon>Sphingomonadales</taxon>
        <taxon>Sphingomonadaceae</taxon>
        <taxon>Sphingomonas</taxon>
    </lineage>
</organism>
<evidence type="ECO:0000313" key="3">
    <source>
        <dbReference type="EMBL" id="GAA4010238.1"/>
    </source>
</evidence>
<sequence>MAQLRRRIAFFLPDMAGGGAERVQLAIIRHLVTAGHEVDLILAFDGGVLLPLVPPEVRVIPLRARRLAGAMPGLIRYLRIEKPWSLQAIMWPCTVIAVAARLAARSRARLVLSDHTFLTSHYTGRRTQRVLRASMRLLYRLADHRVAVSSGAANDVARLAGLPPEAVEVIYNPIEVPDHIAPTAAATMAWGDASPRIITVGSLKPEKNHSLLLRAFARLVEHHPAARLLILGEGQLRADLERQRDALGLHEQVLLAGFKIDPWPYYAGADLFVLSSDYEGMSLVLVEALYAGLPVVSTDCEAGPAEILDDGLYGPLVPVGDAAALSAAMMKTLAQPKNPERQKARARQITGEQNLRRYEALLAG</sequence>
<evidence type="ECO:0000313" key="4">
    <source>
        <dbReference type="Proteomes" id="UP001501310"/>
    </source>
</evidence>
<dbReference type="Pfam" id="PF13439">
    <property type="entry name" value="Glyco_transf_4"/>
    <property type="match status" value="1"/>
</dbReference>
<dbReference type="EMBL" id="BAAAZD010000002">
    <property type="protein sequence ID" value="GAA4010238.1"/>
    <property type="molecule type" value="Genomic_DNA"/>
</dbReference>
<evidence type="ECO:0000259" key="2">
    <source>
        <dbReference type="Pfam" id="PF13439"/>
    </source>
</evidence>
<feature type="domain" description="Glycosyltransferase subfamily 4-like N-terminal" evidence="2">
    <location>
        <begin position="18"/>
        <end position="175"/>
    </location>
</feature>
<keyword evidence="4" id="KW-1185">Reference proteome</keyword>
<dbReference type="Gene3D" id="3.40.50.2000">
    <property type="entry name" value="Glycogen Phosphorylase B"/>
    <property type="match status" value="2"/>
</dbReference>
<dbReference type="Pfam" id="PF00534">
    <property type="entry name" value="Glycos_transf_1"/>
    <property type="match status" value="1"/>
</dbReference>
<proteinExistence type="predicted"/>
<dbReference type="InterPro" id="IPR028098">
    <property type="entry name" value="Glyco_trans_4-like_N"/>
</dbReference>
<reference evidence="4" key="1">
    <citation type="journal article" date="2019" name="Int. J. Syst. Evol. Microbiol.">
        <title>The Global Catalogue of Microorganisms (GCM) 10K type strain sequencing project: providing services to taxonomists for standard genome sequencing and annotation.</title>
        <authorList>
            <consortium name="The Broad Institute Genomics Platform"/>
            <consortium name="The Broad Institute Genome Sequencing Center for Infectious Disease"/>
            <person name="Wu L."/>
            <person name="Ma J."/>
        </authorList>
    </citation>
    <scope>NUCLEOTIDE SEQUENCE [LARGE SCALE GENOMIC DNA]</scope>
    <source>
        <strain evidence="4">JCM 16603</strain>
    </source>
</reference>
<comment type="caution">
    <text evidence="3">The sequence shown here is derived from an EMBL/GenBank/DDBJ whole genome shotgun (WGS) entry which is preliminary data.</text>
</comment>